<dbReference type="GeneID" id="63915495"/>
<reference evidence="1 2" key="1">
    <citation type="journal article" date="2014" name="BMC Genomics">
        <title>Genome sequencing of four Aureobasidium pullulans varieties: biotechnological potential, stress tolerance, and description of new species.</title>
        <authorList>
            <person name="Gostin Ar C."/>
            <person name="Ohm R.A."/>
            <person name="Kogej T."/>
            <person name="Sonjak S."/>
            <person name="Turk M."/>
            <person name="Zajc J."/>
            <person name="Zalar P."/>
            <person name="Grube M."/>
            <person name="Sun H."/>
            <person name="Han J."/>
            <person name="Sharma A."/>
            <person name="Chiniquy J."/>
            <person name="Ngan C.Y."/>
            <person name="Lipzen A."/>
            <person name="Barry K."/>
            <person name="Grigoriev I.V."/>
            <person name="Gunde-Cimerman N."/>
        </authorList>
    </citation>
    <scope>NUCLEOTIDE SEQUENCE [LARGE SCALE GENOMIC DNA]</scope>
    <source>
        <strain evidence="1 2">CBS 110374</strain>
    </source>
</reference>
<name>A0A074VR82_AURM1</name>
<accession>A0A074VR82</accession>
<evidence type="ECO:0000313" key="2">
    <source>
        <dbReference type="Proteomes" id="UP000030672"/>
    </source>
</evidence>
<keyword evidence="2" id="KW-1185">Reference proteome</keyword>
<dbReference type="Proteomes" id="UP000030672">
    <property type="component" value="Unassembled WGS sequence"/>
</dbReference>
<dbReference type="Pfam" id="PF20174">
    <property type="entry name" value="DUF6540"/>
    <property type="match status" value="1"/>
</dbReference>
<evidence type="ECO:0000313" key="1">
    <source>
        <dbReference type="EMBL" id="KEQ61709.1"/>
    </source>
</evidence>
<organism evidence="1 2">
    <name type="scientific">Aureobasidium melanogenum (strain CBS 110374)</name>
    <name type="common">Aureobasidium pullulans var. melanogenum</name>
    <dbReference type="NCBI Taxonomy" id="1043003"/>
    <lineage>
        <taxon>Eukaryota</taxon>
        <taxon>Fungi</taxon>
        <taxon>Dikarya</taxon>
        <taxon>Ascomycota</taxon>
        <taxon>Pezizomycotina</taxon>
        <taxon>Dothideomycetes</taxon>
        <taxon>Dothideomycetidae</taxon>
        <taxon>Dothideales</taxon>
        <taxon>Saccotheciaceae</taxon>
        <taxon>Aureobasidium</taxon>
    </lineage>
</organism>
<dbReference type="HOGENOM" id="CLU_103863_1_0_1"/>
<dbReference type="AlphaFoldDB" id="A0A074VR82"/>
<dbReference type="InterPro" id="IPR046670">
    <property type="entry name" value="DUF6540"/>
</dbReference>
<sequence length="123" mass="13612">MSFNVYLVISAGAPRDHHAIFVETKPDSSGQIFQVTGNIQNGMTYETKSTGRPEDSLTYQGKTLLGSVTAADYPQIDSVCRTLPAPPKQFQGAKRLDPQQPLRRCQDWTADAIDTLRSKRIIS</sequence>
<dbReference type="EMBL" id="KL584837">
    <property type="protein sequence ID" value="KEQ61709.1"/>
    <property type="molecule type" value="Genomic_DNA"/>
</dbReference>
<dbReference type="RefSeq" id="XP_040878732.1">
    <property type="nucleotide sequence ID" value="XM_041022122.1"/>
</dbReference>
<dbReference type="STRING" id="1043003.A0A074VR82"/>
<gene>
    <name evidence="1" type="ORF">M437DRAFT_51067</name>
</gene>
<protein>
    <submittedName>
        <fullName evidence="1">Uncharacterized protein</fullName>
    </submittedName>
</protein>
<proteinExistence type="predicted"/>